<evidence type="ECO:0000313" key="2">
    <source>
        <dbReference type="Proteomes" id="UP000299102"/>
    </source>
</evidence>
<comment type="caution">
    <text evidence="1">The sequence shown here is derived from an EMBL/GenBank/DDBJ whole genome shotgun (WGS) entry which is preliminary data.</text>
</comment>
<dbReference type="AlphaFoldDB" id="A0A4C1YQJ9"/>
<sequence length="134" mass="15394">MPLYADDQVNLALSACELQEMIIIKMNDSVLLRKENAVMRRAEDVIRDRSSACLRSWSYRRHIRLNPGRLRALCVERRNPLQSYLLTLALSTFCTELRLLGRGATHASCFKLFIKKKQHRPESAHHISGSAETD</sequence>
<accession>A0A4C1YQJ9</accession>
<organism evidence="1 2">
    <name type="scientific">Eumeta variegata</name>
    <name type="common">Bagworm moth</name>
    <name type="synonym">Eumeta japonica</name>
    <dbReference type="NCBI Taxonomy" id="151549"/>
    <lineage>
        <taxon>Eukaryota</taxon>
        <taxon>Metazoa</taxon>
        <taxon>Ecdysozoa</taxon>
        <taxon>Arthropoda</taxon>
        <taxon>Hexapoda</taxon>
        <taxon>Insecta</taxon>
        <taxon>Pterygota</taxon>
        <taxon>Neoptera</taxon>
        <taxon>Endopterygota</taxon>
        <taxon>Lepidoptera</taxon>
        <taxon>Glossata</taxon>
        <taxon>Ditrysia</taxon>
        <taxon>Tineoidea</taxon>
        <taxon>Psychidae</taxon>
        <taxon>Oiketicinae</taxon>
        <taxon>Eumeta</taxon>
    </lineage>
</organism>
<proteinExistence type="predicted"/>
<name>A0A4C1YQJ9_EUMVA</name>
<dbReference type="EMBL" id="BGZK01001319">
    <property type="protein sequence ID" value="GBP77164.1"/>
    <property type="molecule type" value="Genomic_DNA"/>
</dbReference>
<reference evidence="1 2" key="1">
    <citation type="journal article" date="2019" name="Commun. Biol.">
        <title>The bagworm genome reveals a unique fibroin gene that provides high tensile strength.</title>
        <authorList>
            <person name="Kono N."/>
            <person name="Nakamura H."/>
            <person name="Ohtoshi R."/>
            <person name="Tomita M."/>
            <person name="Numata K."/>
            <person name="Arakawa K."/>
        </authorList>
    </citation>
    <scope>NUCLEOTIDE SEQUENCE [LARGE SCALE GENOMIC DNA]</scope>
</reference>
<keyword evidence="2" id="KW-1185">Reference proteome</keyword>
<dbReference type="Proteomes" id="UP000299102">
    <property type="component" value="Unassembled WGS sequence"/>
</dbReference>
<evidence type="ECO:0000313" key="1">
    <source>
        <dbReference type="EMBL" id="GBP77164.1"/>
    </source>
</evidence>
<gene>
    <name evidence="1" type="ORF">EVAR_38743_1</name>
</gene>
<protein>
    <submittedName>
        <fullName evidence="1">Uncharacterized protein</fullName>
    </submittedName>
</protein>